<organism evidence="2 3">
    <name type="scientific">Brassica cretica</name>
    <name type="common">Mustard</name>
    <dbReference type="NCBI Taxonomy" id="69181"/>
    <lineage>
        <taxon>Eukaryota</taxon>
        <taxon>Viridiplantae</taxon>
        <taxon>Streptophyta</taxon>
        <taxon>Embryophyta</taxon>
        <taxon>Tracheophyta</taxon>
        <taxon>Spermatophyta</taxon>
        <taxon>Magnoliopsida</taxon>
        <taxon>eudicotyledons</taxon>
        <taxon>Gunneridae</taxon>
        <taxon>Pentapetalae</taxon>
        <taxon>rosids</taxon>
        <taxon>malvids</taxon>
        <taxon>Brassicales</taxon>
        <taxon>Brassicaceae</taxon>
        <taxon>Brassiceae</taxon>
        <taxon>Brassica</taxon>
    </lineage>
</organism>
<protein>
    <submittedName>
        <fullName evidence="2">Uncharacterized protein</fullName>
    </submittedName>
</protein>
<accession>A0ABQ7C4X6</accession>
<reference evidence="2 3" key="1">
    <citation type="journal article" date="2020" name="BMC Genomics">
        <title>Intraspecific diversification of the crop wild relative Brassica cretica Lam. using demographic model selection.</title>
        <authorList>
            <person name="Kioukis A."/>
            <person name="Michalopoulou V.A."/>
            <person name="Briers L."/>
            <person name="Pirintsos S."/>
            <person name="Studholme D.J."/>
            <person name="Pavlidis P."/>
            <person name="Sarris P.F."/>
        </authorList>
    </citation>
    <scope>NUCLEOTIDE SEQUENCE [LARGE SCALE GENOMIC DNA]</scope>
    <source>
        <strain evidence="3">cv. PFS-1207/04</strain>
    </source>
</reference>
<dbReference type="Proteomes" id="UP000266723">
    <property type="component" value="Unassembled WGS sequence"/>
</dbReference>
<keyword evidence="3" id="KW-1185">Reference proteome</keyword>
<dbReference type="EMBL" id="QGKV02000832">
    <property type="protein sequence ID" value="KAF3546348.1"/>
    <property type="molecule type" value="Genomic_DNA"/>
</dbReference>
<name>A0ABQ7C4X6_BRACR</name>
<comment type="caution">
    <text evidence="2">The sequence shown here is derived from an EMBL/GenBank/DDBJ whole genome shotgun (WGS) entry which is preliminary data.</text>
</comment>
<feature type="compositionally biased region" description="Basic and acidic residues" evidence="1">
    <location>
        <begin position="74"/>
        <end position="89"/>
    </location>
</feature>
<proteinExistence type="predicted"/>
<evidence type="ECO:0000313" key="3">
    <source>
        <dbReference type="Proteomes" id="UP000266723"/>
    </source>
</evidence>
<feature type="region of interest" description="Disordered" evidence="1">
    <location>
        <begin position="63"/>
        <end position="89"/>
    </location>
</feature>
<evidence type="ECO:0000313" key="2">
    <source>
        <dbReference type="EMBL" id="KAF3546348.1"/>
    </source>
</evidence>
<evidence type="ECO:0000256" key="1">
    <source>
        <dbReference type="SAM" id="MobiDB-lite"/>
    </source>
</evidence>
<sequence length="89" mass="9711">MMQRFSNKYLDLQINISSYPLSLLIFSPSQSLLILARSLTKIGQASMNQALMVVATKCGVEMAEEDTGSGGSRDGAEQEEKEKGGREQP</sequence>
<gene>
    <name evidence="2" type="ORF">DY000_02006494</name>
</gene>